<dbReference type="EMBL" id="HBUE01207803">
    <property type="protein sequence ID" value="CAG6533029.1"/>
    <property type="molecule type" value="Transcribed_RNA"/>
</dbReference>
<dbReference type="EMBL" id="HBUE01314116">
    <property type="protein sequence ID" value="CAG6584902.1"/>
    <property type="molecule type" value="Transcribed_RNA"/>
</dbReference>
<organism evidence="1">
    <name type="scientific">Culex pipiens</name>
    <name type="common">House mosquito</name>
    <dbReference type="NCBI Taxonomy" id="7175"/>
    <lineage>
        <taxon>Eukaryota</taxon>
        <taxon>Metazoa</taxon>
        <taxon>Ecdysozoa</taxon>
        <taxon>Arthropoda</taxon>
        <taxon>Hexapoda</taxon>
        <taxon>Insecta</taxon>
        <taxon>Pterygota</taxon>
        <taxon>Neoptera</taxon>
        <taxon>Endopterygota</taxon>
        <taxon>Diptera</taxon>
        <taxon>Nematocera</taxon>
        <taxon>Culicoidea</taxon>
        <taxon>Culicidae</taxon>
        <taxon>Culicinae</taxon>
        <taxon>Culicini</taxon>
        <taxon>Culex</taxon>
        <taxon>Culex</taxon>
    </lineage>
</organism>
<dbReference type="EMBL" id="HBUE01207802">
    <property type="protein sequence ID" value="CAG6533027.1"/>
    <property type="molecule type" value="Transcribed_RNA"/>
</dbReference>
<reference evidence="1" key="1">
    <citation type="submission" date="2021-05" db="EMBL/GenBank/DDBJ databases">
        <authorList>
            <person name="Alioto T."/>
            <person name="Alioto T."/>
            <person name="Gomez Garrido J."/>
        </authorList>
    </citation>
    <scope>NUCLEOTIDE SEQUENCE</scope>
</reference>
<dbReference type="AlphaFoldDB" id="A0A8D8HDX5"/>
<dbReference type="EMBL" id="HBUE01207801">
    <property type="protein sequence ID" value="CAG6533025.1"/>
    <property type="molecule type" value="Transcribed_RNA"/>
</dbReference>
<dbReference type="EMBL" id="HBUE01314115">
    <property type="protein sequence ID" value="CAG6584900.1"/>
    <property type="molecule type" value="Transcribed_RNA"/>
</dbReference>
<dbReference type="EMBL" id="HBUE01207804">
    <property type="protein sequence ID" value="CAG6533030.1"/>
    <property type="molecule type" value="Transcribed_RNA"/>
</dbReference>
<protein>
    <submittedName>
        <fullName evidence="1">(northern house mosquito) hypothetical protein</fullName>
    </submittedName>
</protein>
<accession>A0A8D8HDX5</accession>
<proteinExistence type="predicted"/>
<dbReference type="EMBL" id="HBUE01314117">
    <property type="protein sequence ID" value="CAG6584903.1"/>
    <property type="molecule type" value="Transcribed_RNA"/>
</dbReference>
<name>A0A8D8HDX5_CULPI</name>
<evidence type="ECO:0000313" key="1">
    <source>
        <dbReference type="EMBL" id="CAG6533029.1"/>
    </source>
</evidence>
<sequence>MQNAMGAVRVVVPLTIHCDHLIDLKPMWRRLIDRLLLSMILAVTEHGVASLHVSKNLRDMQAKTGFRIEANLSKASRTYIEKPRGHILGNSRHPQPRGLWTIPNLYICYSL</sequence>
<dbReference type="EMBL" id="HBUE01314114">
    <property type="protein sequence ID" value="CAG6584898.1"/>
    <property type="molecule type" value="Transcribed_RNA"/>
</dbReference>